<keyword evidence="2" id="KW-1185">Reference proteome</keyword>
<reference evidence="1" key="1">
    <citation type="submission" date="2023-03" db="EMBL/GenBank/DDBJ databases">
        <title>Massive genome expansion in bonnet fungi (Mycena s.s.) driven by repeated elements and novel gene families across ecological guilds.</title>
        <authorList>
            <consortium name="Lawrence Berkeley National Laboratory"/>
            <person name="Harder C.B."/>
            <person name="Miyauchi S."/>
            <person name="Viragh M."/>
            <person name="Kuo A."/>
            <person name="Thoen E."/>
            <person name="Andreopoulos B."/>
            <person name="Lu D."/>
            <person name="Skrede I."/>
            <person name="Drula E."/>
            <person name="Henrissat B."/>
            <person name="Morin E."/>
            <person name="Kohler A."/>
            <person name="Barry K."/>
            <person name="LaButti K."/>
            <person name="Morin E."/>
            <person name="Salamov A."/>
            <person name="Lipzen A."/>
            <person name="Mereny Z."/>
            <person name="Hegedus B."/>
            <person name="Baldrian P."/>
            <person name="Stursova M."/>
            <person name="Weitz H."/>
            <person name="Taylor A."/>
            <person name="Grigoriev I.V."/>
            <person name="Nagy L.G."/>
            <person name="Martin F."/>
            <person name="Kauserud H."/>
        </authorList>
    </citation>
    <scope>NUCLEOTIDE SEQUENCE</scope>
    <source>
        <strain evidence="1">CBHHK067</strain>
    </source>
</reference>
<gene>
    <name evidence="1" type="ORF">B0H17DRAFT_305703</name>
</gene>
<proteinExistence type="predicted"/>
<protein>
    <submittedName>
        <fullName evidence="1">Uncharacterized protein</fullName>
    </submittedName>
</protein>
<accession>A0AAD7DVG8</accession>
<dbReference type="AlphaFoldDB" id="A0AAD7DVG8"/>
<evidence type="ECO:0000313" key="1">
    <source>
        <dbReference type="EMBL" id="KAJ7699227.1"/>
    </source>
</evidence>
<name>A0AAD7DVG8_MYCRO</name>
<evidence type="ECO:0000313" key="2">
    <source>
        <dbReference type="Proteomes" id="UP001221757"/>
    </source>
</evidence>
<dbReference type="Proteomes" id="UP001221757">
    <property type="component" value="Unassembled WGS sequence"/>
</dbReference>
<sequence>MALCSIVGIIRRVVGCAHHGPASVPAKDAGPPHYAKFGRVPSQAAHRAAKFAIRRSTQAAGKFCSTMISFHLTTSGAAQELSHMAILPSYPCEETIQPGGRFADSALSFIALLKIGCMKAMRHFPPSESTRR</sequence>
<dbReference type="EMBL" id="JARKIE010000023">
    <property type="protein sequence ID" value="KAJ7699227.1"/>
    <property type="molecule type" value="Genomic_DNA"/>
</dbReference>
<comment type="caution">
    <text evidence="1">The sequence shown here is derived from an EMBL/GenBank/DDBJ whole genome shotgun (WGS) entry which is preliminary data.</text>
</comment>
<organism evidence="1 2">
    <name type="scientific">Mycena rosella</name>
    <name type="common">Pink bonnet</name>
    <name type="synonym">Agaricus rosellus</name>
    <dbReference type="NCBI Taxonomy" id="1033263"/>
    <lineage>
        <taxon>Eukaryota</taxon>
        <taxon>Fungi</taxon>
        <taxon>Dikarya</taxon>
        <taxon>Basidiomycota</taxon>
        <taxon>Agaricomycotina</taxon>
        <taxon>Agaricomycetes</taxon>
        <taxon>Agaricomycetidae</taxon>
        <taxon>Agaricales</taxon>
        <taxon>Marasmiineae</taxon>
        <taxon>Mycenaceae</taxon>
        <taxon>Mycena</taxon>
    </lineage>
</organism>